<name>A0A060NTK2_9BURK</name>
<organism evidence="2 3">
    <name type="scientific">Serpentinimonas maccroryi</name>
    <dbReference type="NCBI Taxonomy" id="1458426"/>
    <lineage>
        <taxon>Bacteria</taxon>
        <taxon>Pseudomonadati</taxon>
        <taxon>Pseudomonadota</taxon>
        <taxon>Betaproteobacteria</taxon>
        <taxon>Burkholderiales</taxon>
        <taxon>Comamonadaceae</taxon>
        <taxon>Serpentinimonas</taxon>
    </lineage>
</organism>
<dbReference type="Proteomes" id="UP000066014">
    <property type="component" value="Chromosome"/>
</dbReference>
<gene>
    <name evidence="2" type="ORF">SMCB_0011</name>
</gene>
<dbReference type="AlphaFoldDB" id="A0A060NTK2"/>
<sequence>MAWRTAAIIGAGKAAAVAGAVGATGAAAVAAGTGRGGVTCACKLPTQSKAASATAVSEYVFMIKPFMGTPTLPAHETYLNKGSQPDLSYARGAS</sequence>
<reference evidence="2 3" key="1">
    <citation type="journal article" date="2014" name="Nat. Commun.">
        <title>Physiological and genomic features of highly alkaliphilic hydrogen-utilizing Betaproteobacteria from a continental serpentinizing site.</title>
        <authorList>
            <person name="Suzuki S."/>
            <person name="Kuenen J.G."/>
            <person name="Schipper K."/>
            <person name="van der Velde S."/>
            <person name="Ishii S."/>
            <person name="Wu A."/>
            <person name="Sorokin D.Y."/>
            <person name="Tenney A."/>
            <person name="Meng X.Y."/>
            <person name="Morrill P.L."/>
            <person name="Kamagata Y."/>
            <person name="Muyzer G."/>
            <person name="Nealson K.H."/>
        </authorList>
    </citation>
    <scope>NUCLEOTIDE SEQUENCE [LARGE SCALE GENOMIC DNA]</scope>
    <source>
        <strain evidence="2 3">B1</strain>
    </source>
</reference>
<feature type="signal peptide" evidence="1">
    <location>
        <begin position="1"/>
        <end position="20"/>
    </location>
</feature>
<dbReference type="HOGENOM" id="CLU_2381230_0_0_4"/>
<keyword evidence="1" id="KW-0732">Signal</keyword>
<accession>A0A060NTK2</accession>
<dbReference type="KEGG" id="cbab:SMCB_0011"/>
<dbReference type="STRING" id="1458426.SMCB_0011"/>
<proteinExistence type="predicted"/>
<evidence type="ECO:0000313" key="3">
    <source>
        <dbReference type="Proteomes" id="UP000066014"/>
    </source>
</evidence>
<feature type="chain" id="PRO_5001585117" evidence="1">
    <location>
        <begin position="21"/>
        <end position="94"/>
    </location>
</feature>
<evidence type="ECO:0000313" key="2">
    <source>
        <dbReference type="EMBL" id="BAO82239.1"/>
    </source>
</evidence>
<protein>
    <submittedName>
        <fullName evidence="2">GTPase</fullName>
    </submittedName>
</protein>
<evidence type="ECO:0000256" key="1">
    <source>
        <dbReference type="SAM" id="SignalP"/>
    </source>
</evidence>
<keyword evidence="3" id="KW-1185">Reference proteome</keyword>
<dbReference type="EMBL" id="AP014569">
    <property type="protein sequence ID" value="BAO82239.1"/>
    <property type="molecule type" value="Genomic_DNA"/>
</dbReference>